<evidence type="ECO:0000313" key="3">
    <source>
        <dbReference type="Proteomes" id="UP000238385"/>
    </source>
</evidence>
<evidence type="ECO:0000313" key="2">
    <source>
        <dbReference type="EMBL" id="PSF07274.1"/>
    </source>
</evidence>
<proteinExistence type="predicted"/>
<feature type="region of interest" description="Disordered" evidence="1">
    <location>
        <begin position="51"/>
        <end position="70"/>
    </location>
</feature>
<reference evidence="2 3" key="1">
    <citation type="submission" date="2018-03" db="EMBL/GenBank/DDBJ databases">
        <title>Marinobacter brunus sp. nov., a marine bacterium of Gamma-proteobacteria isolated from the surface seawater of the South China Sea.</title>
        <authorList>
            <person name="Cheng H."/>
            <person name="Wu Y.-H."/>
            <person name="Xamxidin M."/>
            <person name="Xu X.-W."/>
        </authorList>
    </citation>
    <scope>NUCLEOTIDE SEQUENCE [LARGE SCALE GENOMIC DNA]</scope>
    <source>
        <strain evidence="2 3">JCM 30472</strain>
    </source>
</reference>
<dbReference type="AlphaFoldDB" id="A0A2T1KAX0"/>
<protein>
    <recommendedName>
        <fullName evidence="4">2-isopropylmalate synthase</fullName>
    </recommendedName>
</protein>
<accession>A0A2T1KAX0</accession>
<gene>
    <name evidence="2" type="ORF">C7H08_12440</name>
</gene>
<feature type="compositionally biased region" description="Polar residues" evidence="1">
    <location>
        <begin position="105"/>
        <end position="115"/>
    </location>
</feature>
<feature type="region of interest" description="Disordered" evidence="1">
    <location>
        <begin position="81"/>
        <end position="128"/>
    </location>
</feature>
<name>A0A2T1KAX0_9GAMM</name>
<dbReference type="EMBL" id="PXNN01000016">
    <property type="protein sequence ID" value="PSF07274.1"/>
    <property type="molecule type" value="Genomic_DNA"/>
</dbReference>
<dbReference type="Proteomes" id="UP000238385">
    <property type="component" value="Unassembled WGS sequence"/>
</dbReference>
<dbReference type="OrthoDB" id="6362681at2"/>
<evidence type="ECO:0008006" key="4">
    <source>
        <dbReference type="Google" id="ProtNLM"/>
    </source>
</evidence>
<keyword evidence="3" id="KW-1185">Reference proteome</keyword>
<comment type="caution">
    <text evidence="2">The sequence shown here is derived from an EMBL/GenBank/DDBJ whole genome shotgun (WGS) entry which is preliminary data.</text>
</comment>
<organism evidence="2 3">
    <name type="scientific">Marinobacter halophilus</name>
    <dbReference type="NCBI Taxonomy" id="1323740"/>
    <lineage>
        <taxon>Bacteria</taxon>
        <taxon>Pseudomonadati</taxon>
        <taxon>Pseudomonadota</taxon>
        <taxon>Gammaproteobacteria</taxon>
        <taxon>Pseudomonadales</taxon>
        <taxon>Marinobacteraceae</taxon>
        <taxon>Marinobacter</taxon>
    </lineage>
</organism>
<sequence length="274" mass="29112">MTRSESERQFYLGMAGIRMWYAREPLPGAAPSPEFDFGVAPAGKAERMVSIAPGPRPAAPPESTADVGKKDKLARLKTLMDTVPDKPTASARHQSPKPVEVPAAVTSSKVGSDVQATEDSEPGVPHGNALTQVPRLCLQSWSGSRVLLLANLSEEASLSLQETLAMNIVRCLGDSSASELGILRWPLFNNVKVSLNSEADLTALVRDYLAAVSGKVVITLGLSAELSVITDILADVLEKAPDVVFEQSLAALAADPVLKGQLWQLIKPLAVKGR</sequence>
<evidence type="ECO:0000256" key="1">
    <source>
        <dbReference type="SAM" id="MobiDB-lite"/>
    </source>
</evidence>
<dbReference type="RefSeq" id="WP_106672363.1">
    <property type="nucleotide sequence ID" value="NZ_BMFE01000004.1"/>
</dbReference>